<name>A0A0H3MG21_ECO7I</name>
<dbReference type="GO" id="GO:0005829">
    <property type="term" value="C:cytosol"/>
    <property type="evidence" value="ECO:0007669"/>
    <property type="project" value="TreeGrafter"/>
</dbReference>
<dbReference type="KEGG" id="ect:ECIAI39_1065"/>
<evidence type="ECO:0000256" key="1">
    <source>
        <dbReference type="ARBA" id="ARBA00022676"/>
    </source>
</evidence>
<sequence>MHPDDSDRLHCIITSREARLVMFLVSLLRRIAFSYYDYKAYNFNIEKTDFVVIHIPDQIGDAMAIFPVIRALELHKIKHLLIVTSTINLEVFNALKLEQTKLTLVTMTMQDHATLKEIKDLAKNITLQYGTPDLCIEAMRKKNLKTMIFISQLKAKTNFQVVDLTMKCYSPLCKNASRMDQNLRAPVPMTWAFMMREAGFPAVRSIYELPLSDDVLDEVREEMRSLGSYIALNLDGSSQERTFSLSIAENLIAKIQSETDIPIVIVYGPKGEDKARALVDCYNNVYRLSLSPSIKRSAAIIKDAYIAITPDTSILHMASAYNTPVVAIYADYKTRWPAMADVSESVVVGQKIDNISLDEFAKALKSVLARI</sequence>
<dbReference type="PANTHER" id="PTHR30160:SF1">
    <property type="entry name" value="LIPOPOLYSACCHARIDE 1,2-N-ACETYLGLUCOSAMINETRANSFERASE-RELATED"/>
    <property type="match status" value="1"/>
</dbReference>
<dbReference type="Gene3D" id="3.40.50.2000">
    <property type="entry name" value="Glycogen Phosphorylase B"/>
    <property type="match status" value="1"/>
</dbReference>
<organism evidence="3 4">
    <name type="scientific">Escherichia coli O7:K1 (strain IAI39 / ExPEC)</name>
    <dbReference type="NCBI Taxonomy" id="585057"/>
    <lineage>
        <taxon>Bacteria</taxon>
        <taxon>Pseudomonadati</taxon>
        <taxon>Pseudomonadota</taxon>
        <taxon>Gammaproteobacteria</taxon>
        <taxon>Enterobacterales</taxon>
        <taxon>Enterobacteriaceae</taxon>
        <taxon>Escherichia</taxon>
    </lineage>
</organism>
<dbReference type="GO" id="GO:0009244">
    <property type="term" value="P:lipopolysaccharide core region biosynthetic process"/>
    <property type="evidence" value="ECO:0007669"/>
    <property type="project" value="TreeGrafter"/>
</dbReference>
<dbReference type="EMBL" id="CU928164">
    <property type="protein sequence ID" value="CAR17200.1"/>
    <property type="molecule type" value="Genomic_DNA"/>
</dbReference>
<dbReference type="HOGENOM" id="CLU_078184_1_0_6"/>
<evidence type="ECO:0000256" key="2">
    <source>
        <dbReference type="ARBA" id="ARBA00022679"/>
    </source>
</evidence>
<evidence type="ECO:0000313" key="4">
    <source>
        <dbReference type="Proteomes" id="UP000000749"/>
    </source>
</evidence>
<dbReference type="PANTHER" id="PTHR30160">
    <property type="entry name" value="TETRAACYLDISACCHARIDE 4'-KINASE-RELATED"/>
    <property type="match status" value="1"/>
</dbReference>
<proteinExistence type="predicted"/>
<dbReference type="STRING" id="585057.ECIAI39_1065"/>
<dbReference type="InterPro" id="IPR051199">
    <property type="entry name" value="LPS_LOS_Heptosyltrfase"/>
</dbReference>
<dbReference type="GO" id="GO:0008713">
    <property type="term" value="F:ADP-heptose-lipopolysaccharide heptosyltransferase activity"/>
    <property type="evidence" value="ECO:0007669"/>
    <property type="project" value="TreeGrafter"/>
</dbReference>
<dbReference type="AlphaFoldDB" id="A0A0H3MG21"/>
<dbReference type="PATRIC" id="fig|585057.6.peg.1115"/>
<evidence type="ECO:0000313" key="3">
    <source>
        <dbReference type="EMBL" id="CAR17200.1"/>
    </source>
</evidence>
<dbReference type="InterPro" id="IPR002201">
    <property type="entry name" value="Glyco_trans_9"/>
</dbReference>
<gene>
    <name evidence="3" type="ordered locus">ECIAI39_1065</name>
</gene>
<protein>
    <recommendedName>
        <fullName evidence="5">ADP-heptose:LPS heptosyl transferase</fullName>
    </recommendedName>
</protein>
<reference evidence="4" key="1">
    <citation type="journal article" date="2009" name="PLoS Genet.">
        <title>Organised genome dynamics in the Escherichia coli species results in highly diverse adaptive paths.</title>
        <authorList>
            <person name="Touchon M."/>
            <person name="Hoede C."/>
            <person name="Tenaillon O."/>
            <person name="Barbe V."/>
            <person name="Baeriswyl S."/>
            <person name="Bidet P."/>
            <person name="Bingen E."/>
            <person name="Bonacorsi S."/>
            <person name="Bouchier C."/>
            <person name="Bouvet O."/>
            <person name="Calteau A."/>
            <person name="Chiapello H."/>
            <person name="Clermont O."/>
            <person name="Cruveiller S."/>
            <person name="Danchin A."/>
            <person name="Diard M."/>
            <person name="Dossat C."/>
            <person name="Karoui M.E."/>
            <person name="Frapy E."/>
            <person name="Garry L."/>
            <person name="Ghigo J.M."/>
            <person name="Gilles A.M."/>
            <person name="Johnson J."/>
            <person name="Le Bouguenec C."/>
            <person name="Lescat M."/>
            <person name="Mangenot S."/>
            <person name="Martinez-Jehanne V."/>
            <person name="Matic I."/>
            <person name="Nassif X."/>
            <person name="Oztas S."/>
            <person name="Petit M.A."/>
            <person name="Pichon C."/>
            <person name="Rouy Z."/>
            <person name="Ruf C.S."/>
            <person name="Schneider D."/>
            <person name="Tourret J."/>
            <person name="Vacherie B."/>
            <person name="Vallenet D."/>
            <person name="Medigue C."/>
            <person name="Rocha E.P.C."/>
            <person name="Denamur E."/>
        </authorList>
    </citation>
    <scope>NUCLEOTIDE SEQUENCE [LARGE SCALE GENOMIC DNA]</scope>
    <source>
        <strain evidence="4">IAI39 / ExPEC</strain>
    </source>
</reference>
<accession>A0A0H3MG21</accession>
<dbReference type="Proteomes" id="UP000000749">
    <property type="component" value="Chromosome"/>
</dbReference>
<dbReference type="Pfam" id="PF01075">
    <property type="entry name" value="Glyco_transf_9"/>
    <property type="match status" value="1"/>
</dbReference>
<keyword evidence="1" id="KW-0328">Glycosyltransferase</keyword>
<keyword evidence="2" id="KW-0808">Transferase</keyword>
<dbReference type="SUPFAM" id="SSF53756">
    <property type="entry name" value="UDP-Glycosyltransferase/glycogen phosphorylase"/>
    <property type="match status" value="1"/>
</dbReference>
<evidence type="ECO:0008006" key="5">
    <source>
        <dbReference type="Google" id="ProtNLM"/>
    </source>
</evidence>